<dbReference type="Proteomes" id="UP001501920">
    <property type="component" value="Chromosome 12"/>
</dbReference>
<evidence type="ECO:0000256" key="2">
    <source>
        <dbReference type="SAM" id="Coils"/>
    </source>
</evidence>
<dbReference type="GeneTree" id="ENSGT00940000157824"/>
<accession>A0AAR2JD05</accession>
<name>A0AAR2JD05_PYGNA</name>
<dbReference type="Ensembl" id="ENSPNAT00000048779.1">
    <property type="protein sequence ID" value="ENSPNAP00000049820.1"/>
    <property type="gene ID" value="ENSPNAG00000031951.1"/>
</dbReference>
<proteinExistence type="predicted"/>
<reference evidence="3" key="2">
    <citation type="submission" date="2025-08" db="UniProtKB">
        <authorList>
            <consortium name="Ensembl"/>
        </authorList>
    </citation>
    <scope>IDENTIFICATION</scope>
</reference>
<dbReference type="PANTHER" id="PTHR21501">
    <property type="entry name" value="PROTEIN FAM-161"/>
    <property type="match status" value="1"/>
</dbReference>
<feature type="coiled-coil region" evidence="2">
    <location>
        <begin position="76"/>
        <end position="103"/>
    </location>
</feature>
<evidence type="ECO:0000256" key="1">
    <source>
        <dbReference type="ARBA" id="ARBA00023054"/>
    </source>
</evidence>
<dbReference type="AlphaFoldDB" id="A0AAR2JD05"/>
<reference evidence="3 4" key="1">
    <citation type="submission" date="2020-10" db="EMBL/GenBank/DDBJ databases">
        <title>Pygocentrus nattereri (red-bellied piranha) genome, fPygNat1, primary haplotype.</title>
        <authorList>
            <person name="Myers G."/>
            <person name="Meyer A."/>
            <person name="Karagic N."/>
            <person name="Pippel M."/>
            <person name="Winkler S."/>
            <person name="Tracey A."/>
            <person name="Wood J."/>
            <person name="Formenti G."/>
            <person name="Howe K."/>
            <person name="Fedrigo O."/>
            <person name="Jarvis E.D."/>
        </authorList>
    </citation>
    <scope>NUCLEOTIDE SEQUENCE [LARGE SCALE GENOMIC DNA]</scope>
</reference>
<dbReference type="GO" id="GO:0044782">
    <property type="term" value="P:cilium organization"/>
    <property type="evidence" value="ECO:0007669"/>
    <property type="project" value="TreeGrafter"/>
</dbReference>
<dbReference type="PANTHER" id="PTHR21501:SF3">
    <property type="entry name" value="PROTEIN FAM161A"/>
    <property type="match status" value="1"/>
</dbReference>
<sequence>MDGSHRANVLVTSCLKTPVDPLTKAPLALYERERAAHRLDNRDYEKEASKPRFPSACRRFRSLEENASLFKFYFSNEEYYHKLEQLKREHLRTMAELELMYREKLELKGVAPLDSSNRDSL</sequence>
<organism evidence="3 4">
    <name type="scientific">Pygocentrus nattereri</name>
    <name type="common">Red-bellied piranha</name>
    <dbReference type="NCBI Taxonomy" id="42514"/>
    <lineage>
        <taxon>Eukaryota</taxon>
        <taxon>Metazoa</taxon>
        <taxon>Chordata</taxon>
        <taxon>Craniata</taxon>
        <taxon>Vertebrata</taxon>
        <taxon>Euteleostomi</taxon>
        <taxon>Actinopterygii</taxon>
        <taxon>Neopterygii</taxon>
        <taxon>Teleostei</taxon>
        <taxon>Ostariophysi</taxon>
        <taxon>Characiformes</taxon>
        <taxon>Characoidei</taxon>
        <taxon>Pygocentrus</taxon>
    </lineage>
</organism>
<evidence type="ECO:0008006" key="5">
    <source>
        <dbReference type="Google" id="ProtNLM"/>
    </source>
</evidence>
<dbReference type="GO" id="GO:0005856">
    <property type="term" value="C:cytoskeleton"/>
    <property type="evidence" value="ECO:0007669"/>
    <property type="project" value="UniProtKB-ARBA"/>
</dbReference>
<dbReference type="GO" id="GO:0005929">
    <property type="term" value="C:cilium"/>
    <property type="evidence" value="ECO:0007669"/>
    <property type="project" value="TreeGrafter"/>
</dbReference>
<reference evidence="3" key="3">
    <citation type="submission" date="2025-09" db="UniProtKB">
        <authorList>
            <consortium name="Ensembl"/>
        </authorList>
    </citation>
    <scope>IDENTIFICATION</scope>
</reference>
<keyword evidence="4" id="KW-1185">Reference proteome</keyword>
<evidence type="ECO:0000313" key="4">
    <source>
        <dbReference type="Proteomes" id="UP001501920"/>
    </source>
</evidence>
<keyword evidence="1 2" id="KW-0175">Coiled coil</keyword>
<dbReference type="InterPro" id="IPR051655">
    <property type="entry name" value="FAM161"/>
</dbReference>
<evidence type="ECO:0000313" key="3">
    <source>
        <dbReference type="Ensembl" id="ENSPNAP00000049820.1"/>
    </source>
</evidence>
<protein>
    <recommendedName>
        <fullName evidence="5">OCEL domain-containing protein</fullName>
    </recommendedName>
</protein>